<organism evidence="5">
    <name type="scientific">Glycine soja</name>
    <name type="common">Wild soybean</name>
    <dbReference type="NCBI Taxonomy" id="3848"/>
    <lineage>
        <taxon>Eukaryota</taxon>
        <taxon>Viridiplantae</taxon>
        <taxon>Streptophyta</taxon>
        <taxon>Embryophyta</taxon>
        <taxon>Tracheophyta</taxon>
        <taxon>Spermatophyta</taxon>
        <taxon>Magnoliopsida</taxon>
        <taxon>eudicotyledons</taxon>
        <taxon>Gunneridae</taxon>
        <taxon>Pentapetalae</taxon>
        <taxon>rosids</taxon>
        <taxon>fabids</taxon>
        <taxon>Fabales</taxon>
        <taxon>Fabaceae</taxon>
        <taxon>Papilionoideae</taxon>
        <taxon>50 kb inversion clade</taxon>
        <taxon>NPAAA clade</taxon>
        <taxon>indigoferoid/millettioid clade</taxon>
        <taxon>Phaseoleae</taxon>
        <taxon>Glycine</taxon>
        <taxon>Glycine subgen. Soja</taxon>
    </lineage>
</organism>
<dbReference type="PANTHER" id="PTHR42721">
    <property type="entry name" value="SUGAR HYDROLASE-RELATED"/>
    <property type="match status" value="1"/>
</dbReference>
<dbReference type="Pfam" id="PF01915">
    <property type="entry name" value="Glyco_hydro_3_C"/>
    <property type="match status" value="1"/>
</dbReference>
<dbReference type="InterPro" id="IPR017853">
    <property type="entry name" value="GH"/>
</dbReference>
<sequence length="655" mass="70993">MFPQVISTAASFNQSLWQEIGRVVSDEARAMYNGGQAGLTYWSPNVNIFRDPRWGRGQETPGEDPTLAAKYAASYVKGLQGDSAGNHLKVAACCKHYTAYDLDNWNGVDRFHFNAKVSKQDLEDTYDVPFKACVLEGQVASVMCSYNQVNGKPTCADPDLLRNTIRGQWRLNGYIVSDCDSVGVFFDNQHYTKTPEEAAAEAIKAGLDLDCGPFLAIHTDSAIRKGLISENDLNLALANLISVQMRLGMFDGEPSTQPYGNLGPRDVCTSAHQQLALEAARESIVLLQNKGNSLPLSPSRLRTIGVVGPNADATVTMIGNYAGVACGYTTPLQGIARYVKTAHQVGCRGVACRGNELFGAAETIARQADAIVLVMGLDQTVEAETRDRVGLLLPGLQQELVTRVARAAKGPVILLIMSGGPVDISFAKNDPKISAILWVGYPGQAGGTAIADVIFGTTNPGGRLPMTWYPQGYLAKVPMTNMDMRPNPTTGYPGRTYRFYKGPVVFPFGHGLSYSRFSHSLALAPKQVSVPIMSLQALTNSTLSSKAVKVSHANCDDSLEMEFHVDVKNEGSMDGTHTLLIFSQPPHGKWSQIKQLVGFHKTHVLAGSKQRVKVGVHVCKHLSVVDQFGVRRIPTGEHELHIGDVKHSISVQTTH</sequence>
<dbReference type="SMART" id="SM01217">
    <property type="entry name" value="Fn3_like"/>
    <property type="match status" value="1"/>
</dbReference>
<dbReference type="GO" id="GO:0045493">
    <property type="term" value="P:xylan catabolic process"/>
    <property type="evidence" value="ECO:0007669"/>
    <property type="project" value="InterPro"/>
</dbReference>
<dbReference type="GO" id="GO:0008422">
    <property type="term" value="F:beta-glucosidase activity"/>
    <property type="evidence" value="ECO:0007669"/>
    <property type="project" value="UniProtKB-EC"/>
</dbReference>
<dbReference type="Gene3D" id="3.20.20.300">
    <property type="entry name" value="Glycoside hydrolase, family 3, N-terminal domain"/>
    <property type="match status" value="1"/>
</dbReference>
<gene>
    <name evidence="5" type="ORF">glysoja_024754</name>
</gene>
<dbReference type="FunFam" id="3.40.50.1700:FF:000001">
    <property type="entry name" value="probable beta-D-xylosidase 2"/>
    <property type="match status" value="1"/>
</dbReference>
<dbReference type="InterPro" id="IPR002772">
    <property type="entry name" value="Glyco_hydro_3_C"/>
</dbReference>
<dbReference type="AlphaFoldDB" id="A0A0B2Q3S8"/>
<dbReference type="PRINTS" id="PR00133">
    <property type="entry name" value="GLHYDRLASE3"/>
</dbReference>
<accession>A0A0B2Q3S8</accession>
<reference evidence="5" key="1">
    <citation type="submission" date="2014-07" db="EMBL/GenBank/DDBJ databases">
        <title>Identification of a novel salt tolerance gene in wild soybean by whole-genome sequencing.</title>
        <authorList>
            <person name="Lam H.-M."/>
            <person name="Qi X."/>
            <person name="Li M.-W."/>
            <person name="Liu X."/>
            <person name="Xie M."/>
            <person name="Ni M."/>
            <person name="Xu X."/>
        </authorList>
    </citation>
    <scope>NUCLEOTIDE SEQUENCE [LARGE SCALE GENOMIC DNA]</scope>
    <source>
        <tissue evidence="5">Root</tissue>
    </source>
</reference>
<evidence type="ECO:0000313" key="5">
    <source>
        <dbReference type="EMBL" id="KHN14659.1"/>
    </source>
</evidence>
<dbReference type="Gene3D" id="2.60.40.10">
    <property type="entry name" value="Immunoglobulins"/>
    <property type="match status" value="1"/>
</dbReference>
<dbReference type="Pfam" id="PF14310">
    <property type="entry name" value="Fn3-like"/>
    <property type="match status" value="1"/>
</dbReference>
<dbReference type="Proteomes" id="UP000053555">
    <property type="component" value="Unassembled WGS sequence"/>
</dbReference>
<feature type="domain" description="Fibronectin type III-like" evidence="4">
    <location>
        <begin position="577"/>
        <end position="646"/>
    </location>
</feature>
<proteinExistence type="predicted"/>
<dbReference type="InterPro" id="IPR013783">
    <property type="entry name" value="Ig-like_fold"/>
</dbReference>
<dbReference type="GO" id="GO:0031222">
    <property type="term" value="P:arabinan catabolic process"/>
    <property type="evidence" value="ECO:0007669"/>
    <property type="project" value="TreeGrafter"/>
</dbReference>
<dbReference type="Pfam" id="PF00933">
    <property type="entry name" value="Glyco_hydro_3"/>
    <property type="match status" value="1"/>
</dbReference>
<dbReference type="EMBL" id="KN661573">
    <property type="protein sequence ID" value="KHN14659.1"/>
    <property type="molecule type" value="Genomic_DNA"/>
</dbReference>
<keyword evidence="2 5" id="KW-0378">Hydrolase</keyword>
<name>A0A0B2Q3S8_GLYSO</name>
<dbReference type="PANTHER" id="PTHR42721:SF8">
    <property type="entry name" value="BETA-D-XYLOSIDASE 1"/>
    <property type="match status" value="1"/>
</dbReference>
<keyword evidence="3 5" id="KW-0326">Glycosidase</keyword>
<protein>
    <submittedName>
        <fullName evidence="5">Beta-D-xylosidase 1</fullName>
        <ecNumber evidence="5">3.2.1.21</ecNumber>
    </submittedName>
</protein>
<keyword evidence="1" id="KW-0732">Signal</keyword>
<dbReference type="InterPro" id="IPR026891">
    <property type="entry name" value="Fn3-like"/>
</dbReference>
<evidence type="ECO:0000256" key="2">
    <source>
        <dbReference type="ARBA" id="ARBA00022801"/>
    </source>
</evidence>
<dbReference type="InterPro" id="IPR036881">
    <property type="entry name" value="Glyco_hydro_3_C_sf"/>
</dbReference>
<dbReference type="GO" id="GO:0009044">
    <property type="term" value="F:xylan 1,4-beta-xylosidase activity"/>
    <property type="evidence" value="ECO:0007669"/>
    <property type="project" value="InterPro"/>
</dbReference>
<dbReference type="InterPro" id="IPR001764">
    <property type="entry name" value="Glyco_hydro_3_N"/>
</dbReference>
<dbReference type="EC" id="3.2.1.21" evidence="5"/>
<evidence type="ECO:0000259" key="4">
    <source>
        <dbReference type="SMART" id="SM01217"/>
    </source>
</evidence>
<dbReference type="InterPro" id="IPR044993">
    <property type="entry name" value="BXL"/>
</dbReference>
<dbReference type="SUPFAM" id="SSF52279">
    <property type="entry name" value="Beta-D-glucan exohydrolase, C-terminal domain"/>
    <property type="match status" value="1"/>
</dbReference>
<dbReference type="GO" id="GO:0048046">
    <property type="term" value="C:apoplast"/>
    <property type="evidence" value="ECO:0007669"/>
    <property type="project" value="TreeGrafter"/>
</dbReference>
<dbReference type="SUPFAM" id="SSF51445">
    <property type="entry name" value="(Trans)glycosidases"/>
    <property type="match status" value="1"/>
</dbReference>
<dbReference type="InterPro" id="IPR036962">
    <property type="entry name" value="Glyco_hydro_3_N_sf"/>
</dbReference>
<dbReference type="Gene3D" id="3.40.50.1700">
    <property type="entry name" value="Glycoside hydrolase family 3 C-terminal domain"/>
    <property type="match status" value="1"/>
</dbReference>
<evidence type="ECO:0000256" key="1">
    <source>
        <dbReference type="ARBA" id="ARBA00022729"/>
    </source>
</evidence>
<dbReference type="GO" id="GO:0046556">
    <property type="term" value="F:alpha-L-arabinofuranosidase activity"/>
    <property type="evidence" value="ECO:0007669"/>
    <property type="project" value="TreeGrafter"/>
</dbReference>
<evidence type="ECO:0000256" key="3">
    <source>
        <dbReference type="ARBA" id="ARBA00023295"/>
    </source>
</evidence>
<dbReference type="FunFam" id="3.20.20.300:FF:000029">
    <property type="entry name" value="Auxin-induced beta-glucosidase"/>
    <property type="match status" value="1"/>
</dbReference>